<feature type="domain" description="Thymidylate kinase-like" evidence="9">
    <location>
        <begin position="6"/>
        <end position="177"/>
    </location>
</feature>
<keyword evidence="2 8" id="KW-0808">Transferase</keyword>
<dbReference type="InterPro" id="IPR018095">
    <property type="entry name" value="Thymidylate_kin_CS"/>
</dbReference>
<keyword evidence="11" id="KW-1185">Reference proteome</keyword>
<dbReference type="NCBIfam" id="TIGR00041">
    <property type="entry name" value="DTMP_kinase"/>
    <property type="match status" value="1"/>
</dbReference>
<dbReference type="PANTHER" id="PTHR10344">
    <property type="entry name" value="THYMIDYLATE KINASE"/>
    <property type="match status" value="1"/>
</dbReference>
<evidence type="ECO:0000256" key="4">
    <source>
        <dbReference type="ARBA" id="ARBA00022741"/>
    </source>
</evidence>
<dbReference type="Proteomes" id="UP000003980">
    <property type="component" value="Unassembled WGS sequence"/>
</dbReference>
<evidence type="ECO:0000256" key="8">
    <source>
        <dbReference type="HAMAP-Rule" id="MF_00165"/>
    </source>
</evidence>
<evidence type="ECO:0000313" key="11">
    <source>
        <dbReference type="Proteomes" id="UP000003980"/>
    </source>
</evidence>
<evidence type="ECO:0000259" key="9">
    <source>
        <dbReference type="Pfam" id="PF02223"/>
    </source>
</evidence>
<accession>H2C936</accession>
<evidence type="ECO:0000256" key="5">
    <source>
        <dbReference type="ARBA" id="ARBA00022777"/>
    </source>
</evidence>
<keyword evidence="5 8" id="KW-0418">Kinase</keyword>
<dbReference type="CDD" id="cd01672">
    <property type="entry name" value="TMPK"/>
    <property type="match status" value="1"/>
</dbReference>
<dbReference type="EMBL" id="JH597770">
    <property type="protein sequence ID" value="EHP68662.1"/>
    <property type="molecule type" value="Genomic_DNA"/>
</dbReference>
<evidence type="ECO:0000256" key="6">
    <source>
        <dbReference type="ARBA" id="ARBA00022840"/>
    </source>
</evidence>
<comment type="catalytic activity">
    <reaction evidence="7 8">
        <text>dTMP + ATP = dTDP + ADP</text>
        <dbReference type="Rhea" id="RHEA:13517"/>
        <dbReference type="ChEBI" id="CHEBI:30616"/>
        <dbReference type="ChEBI" id="CHEBI:58369"/>
        <dbReference type="ChEBI" id="CHEBI:63528"/>
        <dbReference type="ChEBI" id="CHEBI:456216"/>
        <dbReference type="EC" id="2.7.4.9"/>
    </reaction>
</comment>
<dbReference type="GO" id="GO:0005524">
    <property type="term" value="F:ATP binding"/>
    <property type="evidence" value="ECO:0007669"/>
    <property type="project" value="UniProtKB-UniRule"/>
</dbReference>
<evidence type="ECO:0000256" key="3">
    <source>
        <dbReference type="ARBA" id="ARBA00022727"/>
    </source>
</evidence>
<dbReference type="eggNOG" id="arCOG01891">
    <property type="taxonomic scope" value="Archaea"/>
</dbReference>
<gene>
    <name evidence="8" type="primary">tmk</name>
    <name evidence="10" type="ORF">MetMK1DRAFT_00031050</name>
</gene>
<proteinExistence type="inferred from homology"/>
<keyword evidence="3 8" id="KW-0545">Nucleotide biosynthesis</keyword>
<sequence>MKLIVIEGIDGAGKTTLSNLLAERLVELGYDAIVTHEPFTDEIKMLLENVGWKDPLVLTFLFSADRAIHVNWLRDAGKGIIIMDRYYYSTMAYQAALGLDLKWLETVSSVFPKPDLVLLIDLPVEFALMRLSRKRDSLDFKEKRETLSKVRENYLSLARKYNMIILDGKRDLRELTEQALTHVLQTLSS</sequence>
<name>H2C936_9CREN</name>
<dbReference type="RefSeq" id="WP_009075330.1">
    <property type="nucleotide sequence ID" value="NZ_JH597770.1"/>
</dbReference>
<dbReference type="GO" id="GO:0006235">
    <property type="term" value="P:dTTP biosynthetic process"/>
    <property type="evidence" value="ECO:0007669"/>
    <property type="project" value="UniProtKB-UniRule"/>
</dbReference>
<dbReference type="AlphaFoldDB" id="H2C936"/>
<evidence type="ECO:0000256" key="1">
    <source>
        <dbReference type="ARBA" id="ARBA00009776"/>
    </source>
</evidence>
<dbReference type="STRING" id="671065.MetMK1DRAFT_00031050"/>
<dbReference type="InterPro" id="IPR039430">
    <property type="entry name" value="Thymidylate_kin-like_dom"/>
</dbReference>
<feature type="binding site" evidence="8">
    <location>
        <begin position="8"/>
        <end position="15"/>
    </location>
    <ligand>
        <name>ATP</name>
        <dbReference type="ChEBI" id="CHEBI:30616"/>
    </ligand>
</feature>
<dbReference type="GO" id="GO:0005737">
    <property type="term" value="C:cytoplasm"/>
    <property type="evidence" value="ECO:0007669"/>
    <property type="project" value="TreeGrafter"/>
</dbReference>
<evidence type="ECO:0000313" key="10">
    <source>
        <dbReference type="EMBL" id="EHP68662.1"/>
    </source>
</evidence>
<dbReference type="PROSITE" id="PS01331">
    <property type="entry name" value="THYMIDYLATE_KINASE"/>
    <property type="match status" value="1"/>
</dbReference>
<evidence type="ECO:0000256" key="7">
    <source>
        <dbReference type="ARBA" id="ARBA00048743"/>
    </source>
</evidence>
<evidence type="ECO:0000256" key="2">
    <source>
        <dbReference type="ARBA" id="ARBA00022679"/>
    </source>
</evidence>
<dbReference type="GO" id="GO:0006233">
    <property type="term" value="P:dTDP biosynthetic process"/>
    <property type="evidence" value="ECO:0007669"/>
    <property type="project" value="InterPro"/>
</dbReference>
<dbReference type="PANTHER" id="PTHR10344:SF4">
    <property type="entry name" value="UMP-CMP KINASE 2, MITOCHONDRIAL"/>
    <property type="match status" value="1"/>
</dbReference>
<dbReference type="HOGENOM" id="CLU_049131_1_3_2"/>
<protein>
    <recommendedName>
        <fullName evidence="8">Probable thymidylate kinase</fullName>
        <ecNumber evidence="8">2.7.4.9</ecNumber>
    </recommendedName>
    <alternativeName>
        <fullName evidence="8">dTMP kinase</fullName>
    </alternativeName>
</protein>
<comment type="similarity">
    <text evidence="1 8">Belongs to the thymidylate kinase family.</text>
</comment>
<reference evidence="10 11" key="1">
    <citation type="submission" date="2012-01" db="EMBL/GenBank/DDBJ databases">
        <title>Improved High-Quality Draft sequence of Metallosphaera yellowstonensis MK1.</title>
        <authorList>
            <consortium name="US DOE Joint Genome Institute"/>
            <person name="Lucas S."/>
            <person name="Han J."/>
            <person name="Cheng J.-F."/>
            <person name="Goodwin L."/>
            <person name="Pitluck S."/>
            <person name="Peters L."/>
            <person name="Teshima H."/>
            <person name="Detter J.C."/>
            <person name="Han C."/>
            <person name="Tapia R."/>
            <person name="Land M."/>
            <person name="Hauser L."/>
            <person name="Kyrpides N."/>
            <person name="Kozubal M."/>
            <person name="Macur R.E."/>
            <person name="Jay Z."/>
            <person name="Inskeep W."/>
            <person name="Woyke T."/>
        </authorList>
    </citation>
    <scope>NUCLEOTIDE SEQUENCE [LARGE SCALE GENOMIC DNA]</scope>
    <source>
        <strain evidence="10 11">MK1</strain>
    </source>
</reference>
<dbReference type="EC" id="2.7.4.9" evidence="8"/>
<organism evidence="10 11">
    <name type="scientific">Metallosphaera yellowstonensis MK1</name>
    <dbReference type="NCBI Taxonomy" id="671065"/>
    <lineage>
        <taxon>Archaea</taxon>
        <taxon>Thermoproteota</taxon>
        <taxon>Thermoprotei</taxon>
        <taxon>Sulfolobales</taxon>
        <taxon>Sulfolobaceae</taxon>
        <taxon>Metallosphaera</taxon>
    </lineage>
</organism>
<dbReference type="SUPFAM" id="SSF52540">
    <property type="entry name" value="P-loop containing nucleoside triphosphate hydrolases"/>
    <property type="match status" value="1"/>
</dbReference>
<dbReference type="HAMAP" id="MF_00165">
    <property type="entry name" value="Thymidylate_kinase"/>
    <property type="match status" value="1"/>
</dbReference>
<dbReference type="OrthoDB" id="43083at2157"/>
<dbReference type="InterPro" id="IPR027417">
    <property type="entry name" value="P-loop_NTPase"/>
</dbReference>
<dbReference type="Pfam" id="PF02223">
    <property type="entry name" value="Thymidylate_kin"/>
    <property type="match status" value="1"/>
</dbReference>
<dbReference type="GO" id="GO:0004798">
    <property type="term" value="F:dTMP kinase activity"/>
    <property type="evidence" value="ECO:0007669"/>
    <property type="project" value="UniProtKB-UniRule"/>
</dbReference>
<dbReference type="GO" id="GO:0006227">
    <property type="term" value="P:dUDP biosynthetic process"/>
    <property type="evidence" value="ECO:0007669"/>
    <property type="project" value="TreeGrafter"/>
</dbReference>
<keyword evidence="6 8" id="KW-0067">ATP-binding</keyword>
<keyword evidence="4 8" id="KW-0547">Nucleotide-binding</keyword>
<dbReference type="Gene3D" id="3.40.50.300">
    <property type="entry name" value="P-loop containing nucleotide triphosphate hydrolases"/>
    <property type="match status" value="1"/>
</dbReference>
<dbReference type="InterPro" id="IPR018094">
    <property type="entry name" value="Thymidylate_kinase"/>
</dbReference>